<dbReference type="RefSeq" id="WP_121978146.1">
    <property type="nucleotide sequence ID" value="NZ_JBHTLH010000019.1"/>
</dbReference>
<evidence type="ECO:0000259" key="2">
    <source>
        <dbReference type="PROSITE" id="PS51084"/>
    </source>
</evidence>
<dbReference type="InterPro" id="IPR036265">
    <property type="entry name" value="HIT-like_sf"/>
</dbReference>
<gene>
    <name evidence="3" type="ORF">ACFQ22_07650</name>
</gene>
<dbReference type="SUPFAM" id="SSF54197">
    <property type="entry name" value="HIT-like"/>
    <property type="match status" value="1"/>
</dbReference>
<evidence type="ECO:0000256" key="1">
    <source>
        <dbReference type="PROSITE-ProRule" id="PRU00464"/>
    </source>
</evidence>
<evidence type="ECO:0000313" key="3">
    <source>
        <dbReference type="EMBL" id="MFD1125226.1"/>
    </source>
</evidence>
<comment type="caution">
    <text evidence="3">The sequence shown here is derived from an EMBL/GenBank/DDBJ whole genome shotgun (WGS) entry which is preliminary data.</text>
</comment>
<proteinExistence type="predicted"/>
<reference evidence="4" key="1">
    <citation type="journal article" date="2019" name="Int. J. Syst. Evol. Microbiol.">
        <title>The Global Catalogue of Microorganisms (GCM) 10K type strain sequencing project: providing services to taxonomists for standard genome sequencing and annotation.</title>
        <authorList>
            <consortium name="The Broad Institute Genomics Platform"/>
            <consortium name="The Broad Institute Genome Sequencing Center for Infectious Disease"/>
            <person name="Wu L."/>
            <person name="Ma J."/>
        </authorList>
    </citation>
    <scope>NUCLEOTIDE SEQUENCE [LARGE SCALE GENOMIC DNA]</scope>
    <source>
        <strain evidence="4">CCUG 71848</strain>
    </source>
</reference>
<dbReference type="InterPro" id="IPR011146">
    <property type="entry name" value="HIT-like"/>
</dbReference>
<feature type="domain" description="HIT" evidence="2">
    <location>
        <begin position="8"/>
        <end position="109"/>
    </location>
</feature>
<keyword evidence="4" id="KW-1185">Reference proteome</keyword>
<dbReference type="Proteomes" id="UP001597156">
    <property type="component" value="Unassembled WGS sequence"/>
</dbReference>
<organism evidence="3 4">
    <name type="scientific">Lentilactobacillus raoultii</name>
    <dbReference type="NCBI Taxonomy" id="1987503"/>
    <lineage>
        <taxon>Bacteria</taxon>
        <taxon>Bacillati</taxon>
        <taxon>Bacillota</taxon>
        <taxon>Bacilli</taxon>
        <taxon>Lactobacillales</taxon>
        <taxon>Lactobacillaceae</taxon>
        <taxon>Lentilactobacillus</taxon>
    </lineage>
</organism>
<sequence length="151" mass="17399">MRDWRQDRIRAAINGTNPMVMATLPGGFAVMGDTQFLPGYSVLLPRRVVGSLNELSLSERTLFLTDMSILGDAVLYATKAVRVNYDILGNSDQFLHAHVFPRYRHESADRLKLPVWLYPKSYWSDPCYQYTRQKDRSLRAAITNYLKDHQS</sequence>
<dbReference type="EMBL" id="JBHTLH010000019">
    <property type="protein sequence ID" value="MFD1125226.1"/>
    <property type="molecule type" value="Genomic_DNA"/>
</dbReference>
<dbReference type="GO" id="GO:0008168">
    <property type="term" value="F:methyltransferase activity"/>
    <property type="evidence" value="ECO:0007669"/>
    <property type="project" value="UniProtKB-KW"/>
</dbReference>
<dbReference type="EC" id="2.1.1.-" evidence="3"/>
<dbReference type="GO" id="GO:0032259">
    <property type="term" value="P:methylation"/>
    <property type="evidence" value="ECO:0007669"/>
    <property type="project" value="UniProtKB-KW"/>
</dbReference>
<keyword evidence="3" id="KW-0489">Methyltransferase</keyword>
<comment type="caution">
    <text evidence="1">Lacks conserved residue(s) required for the propagation of feature annotation.</text>
</comment>
<evidence type="ECO:0000313" key="4">
    <source>
        <dbReference type="Proteomes" id="UP001597156"/>
    </source>
</evidence>
<accession>A0ABW3PR20</accession>
<dbReference type="Gene3D" id="3.30.428.10">
    <property type="entry name" value="HIT-like"/>
    <property type="match status" value="1"/>
</dbReference>
<keyword evidence="3" id="KW-0808">Transferase</keyword>
<dbReference type="PROSITE" id="PS51084">
    <property type="entry name" value="HIT_2"/>
    <property type="match status" value="1"/>
</dbReference>
<protein>
    <submittedName>
        <fullName evidence="3">HIT family protein</fullName>
        <ecNumber evidence="3">2.1.1.-</ecNumber>
    </submittedName>
</protein>
<name>A0ABW3PR20_9LACO</name>